<reference evidence="1 2" key="1">
    <citation type="submission" date="2017-11" db="EMBL/GenBank/DDBJ databases">
        <title>Comparitive Functional Genomics of Dry Heat Resistant strains isolated from the Viking Spacecraft.</title>
        <authorList>
            <person name="Seuylemezian A."/>
            <person name="Cooper K."/>
            <person name="Vaishampayan P."/>
        </authorList>
    </citation>
    <scope>NUCLEOTIDE SEQUENCE [LARGE SCALE GENOMIC DNA]</scope>
    <source>
        <strain evidence="1 2">V32-6</strain>
    </source>
</reference>
<keyword evidence="2" id="KW-1185">Reference proteome</keyword>
<sequence length="70" mass="7599">MDRHLKQTFNFRYLKIGEIVNSGVLQIGCGAGETQRTPHVAYTTVGTSLVGVSAPPQFSVPLQAAIREKL</sequence>
<evidence type="ECO:0000313" key="1">
    <source>
        <dbReference type="EMBL" id="PLS02400.1"/>
    </source>
</evidence>
<protein>
    <submittedName>
        <fullName evidence="1">Uncharacterized protein</fullName>
    </submittedName>
</protein>
<proteinExistence type="predicted"/>
<name>A0A2N5HA91_9BACI</name>
<organism evidence="1 2">
    <name type="scientific">Neobacillus cucumis</name>
    <dbReference type="NCBI Taxonomy" id="1740721"/>
    <lineage>
        <taxon>Bacteria</taxon>
        <taxon>Bacillati</taxon>
        <taxon>Bacillota</taxon>
        <taxon>Bacilli</taxon>
        <taxon>Bacillales</taxon>
        <taxon>Bacillaceae</taxon>
        <taxon>Neobacillus</taxon>
    </lineage>
</organism>
<accession>A0A2N5HA91</accession>
<dbReference type="EMBL" id="PGVE01000072">
    <property type="protein sequence ID" value="PLS02400.1"/>
    <property type="molecule type" value="Genomic_DNA"/>
</dbReference>
<dbReference type="Proteomes" id="UP000234950">
    <property type="component" value="Unassembled WGS sequence"/>
</dbReference>
<dbReference type="OrthoDB" id="2899217at2"/>
<dbReference type="AlphaFoldDB" id="A0A2N5HA91"/>
<gene>
    <name evidence="1" type="ORF">CVD27_19795</name>
</gene>
<comment type="caution">
    <text evidence="1">The sequence shown here is derived from an EMBL/GenBank/DDBJ whole genome shotgun (WGS) entry which is preliminary data.</text>
</comment>
<dbReference type="RefSeq" id="WP_101649696.1">
    <property type="nucleotide sequence ID" value="NZ_PGVE01000072.1"/>
</dbReference>
<evidence type="ECO:0000313" key="2">
    <source>
        <dbReference type="Proteomes" id="UP000234950"/>
    </source>
</evidence>